<dbReference type="InterPro" id="IPR019734">
    <property type="entry name" value="TPR_rpt"/>
</dbReference>
<sequence length="263" mass="27528">MPGTPDELVNRPPRETAITAPVNSTSAWLSQCLDQLAEDPARAHSQAQIRRTETNGADRVIANHCLGLASTELGLWDDARTAFLAARDETPAAEATTRARFGTMAGNAALAGGDAQSAALMLTTAIQDARSGASATLEALAGIDLARALVALDRGEDALTALETATQLEPDMADGWLFKAALLRRLDRLADAQSAIERAVELAPLNGEIGLEAGVIAILSNREEAARKSWQSVVEAQPDSPAAQTARGYLEQIGPASDTAPNP</sequence>
<dbReference type="SMART" id="SM00028">
    <property type="entry name" value="TPR"/>
    <property type="match status" value="3"/>
</dbReference>
<reference evidence="2 3" key="1">
    <citation type="submission" date="2019-06" db="EMBL/GenBank/DDBJ databases">
        <title>Erythrobacter insulae sp. nov., isolated from a tidal flat.</title>
        <authorList>
            <person name="Yoon J.-H."/>
        </authorList>
    </citation>
    <scope>NUCLEOTIDE SEQUENCE [LARGE SCALE GENOMIC DNA]</scope>
    <source>
        <strain evidence="2 3">JBTF-M21</strain>
    </source>
</reference>
<dbReference type="Gene3D" id="1.25.40.10">
    <property type="entry name" value="Tetratricopeptide repeat domain"/>
    <property type="match status" value="1"/>
</dbReference>
<dbReference type="AlphaFoldDB" id="A0A547PFA5"/>
<evidence type="ECO:0000313" key="2">
    <source>
        <dbReference type="EMBL" id="TRD12724.1"/>
    </source>
</evidence>
<accession>A0A547PFA5</accession>
<dbReference type="Proteomes" id="UP000316343">
    <property type="component" value="Unassembled WGS sequence"/>
</dbReference>
<dbReference type="InterPro" id="IPR011990">
    <property type="entry name" value="TPR-like_helical_dom_sf"/>
</dbReference>
<dbReference type="Pfam" id="PF13432">
    <property type="entry name" value="TPR_16"/>
    <property type="match status" value="1"/>
</dbReference>
<proteinExistence type="predicted"/>
<comment type="caution">
    <text evidence="2">The sequence shown here is derived from an EMBL/GenBank/DDBJ whole genome shotgun (WGS) entry which is preliminary data.</text>
</comment>
<organism evidence="2 3">
    <name type="scientific">Erythrobacter insulae</name>
    <dbReference type="NCBI Taxonomy" id="2584124"/>
    <lineage>
        <taxon>Bacteria</taxon>
        <taxon>Pseudomonadati</taxon>
        <taxon>Pseudomonadota</taxon>
        <taxon>Alphaproteobacteria</taxon>
        <taxon>Sphingomonadales</taxon>
        <taxon>Erythrobacteraceae</taxon>
        <taxon>Erythrobacter/Porphyrobacter group</taxon>
        <taxon>Erythrobacter</taxon>
    </lineage>
</organism>
<keyword evidence="3" id="KW-1185">Reference proteome</keyword>
<dbReference type="SUPFAM" id="SSF48452">
    <property type="entry name" value="TPR-like"/>
    <property type="match status" value="1"/>
</dbReference>
<dbReference type="EMBL" id="VHJK01000001">
    <property type="protein sequence ID" value="TRD12724.1"/>
    <property type="molecule type" value="Genomic_DNA"/>
</dbReference>
<dbReference type="OrthoDB" id="7566477at2"/>
<protein>
    <submittedName>
        <fullName evidence="2">Tetratricopeptide repeat protein</fullName>
    </submittedName>
</protein>
<feature type="region of interest" description="Disordered" evidence="1">
    <location>
        <begin position="232"/>
        <end position="263"/>
    </location>
</feature>
<gene>
    <name evidence="2" type="ORF">FGU71_04890</name>
</gene>
<name>A0A547PFA5_9SPHN</name>
<evidence type="ECO:0000256" key="1">
    <source>
        <dbReference type="SAM" id="MobiDB-lite"/>
    </source>
</evidence>
<evidence type="ECO:0000313" key="3">
    <source>
        <dbReference type="Proteomes" id="UP000316343"/>
    </source>
</evidence>